<keyword evidence="2" id="KW-1185">Reference proteome</keyword>
<organism evidence="1 2">
    <name type="scientific">Salipiger marinus</name>
    <dbReference type="NCBI Taxonomy" id="555512"/>
    <lineage>
        <taxon>Bacteria</taxon>
        <taxon>Pseudomonadati</taxon>
        <taxon>Pseudomonadota</taxon>
        <taxon>Alphaproteobacteria</taxon>
        <taxon>Rhodobacterales</taxon>
        <taxon>Roseobacteraceae</taxon>
        <taxon>Salipiger</taxon>
    </lineage>
</organism>
<dbReference type="Proteomes" id="UP000199093">
    <property type="component" value="Unassembled WGS sequence"/>
</dbReference>
<dbReference type="EMBL" id="FNEJ01000013">
    <property type="protein sequence ID" value="SDI96275.1"/>
    <property type="molecule type" value="Genomic_DNA"/>
</dbReference>
<accession>A0A1G8PVN3</accession>
<sequence>MSLIESLSSETQASSEPGPVTLADLHCQILALAVSAPGNGTVRRRLLKAATDTADWAGDDTAERTAAALAVVNAATLRAFYETHARQIMEAGRPFVCSCLFWAATELEDAEAAAEAISE</sequence>
<evidence type="ECO:0000313" key="1">
    <source>
        <dbReference type="EMBL" id="SDI96275.1"/>
    </source>
</evidence>
<dbReference type="STRING" id="555512.SAMN04487993_1013134"/>
<evidence type="ECO:0000313" key="2">
    <source>
        <dbReference type="Proteomes" id="UP000199093"/>
    </source>
</evidence>
<gene>
    <name evidence="1" type="ORF">SAMN04487993_1013134</name>
</gene>
<reference evidence="1 2" key="1">
    <citation type="submission" date="2016-10" db="EMBL/GenBank/DDBJ databases">
        <authorList>
            <person name="de Groot N.N."/>
        </authorList>
    </citation>
    <scope>NUCLEOTIDE SEQUENCE [LARGE SCALE GENOMIC DNA]</scope>
    <source>
        <strain evidence="1 2">DSM 26424</strain>
    </source>
</reference>
<proteinExistence type="predicted"/>
<protein>
    <submittedName>
        <fullName evidence="1">Uncharacterized protein</fullName>
    </submittedName>
</protein>
<name>A0A1G8PVN3_9RHOB</name>
<dbReference type="RefSeq" id="WP_089848776.1">
    <property type="nucleotide sequence ID" value="NZ_FNEJ01000013.1"/>
</dbReference>
<dbReference type="AlphaFoldDB" id="A0A1G8PVN3"/>